<dbReference type="GO" id="GO:0006310">
    <property type="term" value="P:DNA recombination"/>
    <property type="evidence" value="ECO:0007669"/>
    <property type="project" value="UniProtKB-KW"/>
</dbReference>
<evidence type="ECO:0000259" key="5">
    <source>
        <dbReference type="PROSITE" id="PS51898"/>
    </source>
</evidence>
<dbReference type="Pfam" id="PF00589">
    <property type="entry name" value="Phage_integrase"/>
    <property type="match status" value="1"/>
</dbReference>
<accession>A0A8S5V6B3</accession>
<feature type="domain" description="Core-binding (CB)" evidence="6">
    <location>
        <begin position="67"/>
        <end position="150"/>
    </location>
</feature>
<evidence type="ECO:0000256" key="3">
    <source>
        <dbReference type="ARBA" id="ARBA00023172"/>
    </source>
</evidence>
<reference evidence="7" key="1">
    <citation type="journal article" date="2021" name="Proc. Natl. Acad. Sci. U.S.A.">
        <title>A Catalog of Tens of Thousands of Viruses from Human Metagenomes Reveals Hidden Associations with Chronic Diseases.</title>
        <authorList>
            <person name="Tisza M.J."/>
            <person name="Buck C.B."/>
        </authorList>
    </citation>
    <scope>NUCLEOTIDE SEQUENCE</scope>
    <source>
        <strain evidence="7">CtRci5</strain>
    </source>
</reference>
<evidence type="ECO:0000256" key="4">
    <source>
        <dbReference type="PROSITE-ProRule" id="PRU01248"/>
    </source>
</evidence>
<dbReference type="InterPro" id="IPR002104">
    <property type="entry name" value="Integrase_catalytic"/>
</dbReference>
<dbReference type="InterPro" id="IPR011010">
    <property type="entry name" value="DNA_brk_join_enz"/>
</dbReference>
<dbReference type="GO" id="GO:0003677">
    <property type="term" value="F:DNA binding"/>
    <property type="evidence" value="ECO:0007669"/>
    <property type="project" value="UniProtKB-UniRule"/>
</dbReference>
<keyword evidence="2 4" id="KW-0238">DNA-binding</keyword>
<evidence type="ECO:0000259" key="6">
    <source>
        <dbReference type="PROSITE" id="PS51900"/>
    </source>
</evidence>
<evidence type="ECO:0000256" key="1">
    <source>
        <dbReference type="ARBA" id="ARBA00008857"/>
    </source>
</evidence>
<dbReference type="EMBL" id="BK016208">
    <property type="protein sequence ID" value="DAG02288.1"/>
    <property type="molecule type" value="Genomic_DNA"/>
</dbReference>
<protein>
    <submittedName>
        <fullName evidence="7">Integrase</fullName>
    </submittedName>
</protein>
<comment type="similarity">
    <text evidence="1">Belongs to the 'phage' integrase family.</text>
</comment>
<evidence type="ECO:0000256" key="2">
    <source>
        <dbReference type="ARBA" id="ARBA00023125"/>
    </source>
</evidence>
<proteinExistence type="inferred from homology"/>
<feature type="domain" description="Tyr recombinase" evidence="5">
    <location>
        <begin position="179"/>
        <end position="366"/>
    </location>
</feature>
<dbReference type="InterPro" id="IPR044068">
    <property type="entry name" value="CB"/>
</dbReference>
<sequence>MGTITTRKTKAGKIRYRAEIRKNITGYPPFSESKTFSKQSVAEAWLRKREAEIDENPDIMKGRKSVMLLGEAIDRFLSESGEQYARTVRLTLKTLKNMPIAALDITKMSRSDFADFATARRGGCAGYEPVSGATVLQDLRLLRVVLNRAELLWGYPAPLHEFDRALEGLMQSRVVHSSRQRDVLPSADDLRRLTLYFYRDWLAGKTAIPLHLIMWLAIYTARREAELTCLDLRDFDRDSLAWTARDLKSPYGSEGNHKAFVVLPQVLPLVDLLLSPPYRSRMPGDENLLLPLNPRSIANRFRKGRRALGISEDICFHTLRHEGLTRLAEDGWTIPQMQTVSLHGSWSSLQRYANHRRKRDRVDWADIALS</sequence>
<name>A0A8S5V6B3_9CAUD</name>
<dbReference type="PROSITE" id="PS51900">
    <property type="entry name" value="CB"/>
    <property type="match status" value="1"/>
</dbReference>
<dbReference type="PROSITE" id="PS51898">
    <property type="entry name" value="TYR_RECOMBINASE"/>
    <property type="match status" value="1"/>
</dbReference>
<evidence type="ECO:0000313" key="7">
    <source>
        <dbReference type="EMBL" id="DAG02288.1"/>
    </source>
</evidence>
<dbReference type="GO" id="GO:0015074">
    <property type="term" value="P:DNA integration"/>
    <property type="evidence" value="ECO:0007669"/>
    <property type="project" value="InterPro"/>
</dbReference>
<organism evidence="7">
    <name type="scientific">Myoviridae sp. ctRci5</name>
    <dbReference type="NCBI Taxonomy" id="2825105"/>
    <lineage>
        <taxon>Viruses</taxon>
        <taxon>Duplodnaviria</taxon>
        <taxon>Heunggongvirae</taxon>
        <taxon>Uroviricota</taxon>
        <taxon>Caudoviricetes</taxon>
    </lineage>
</organism>
<dbReference type="Gene3D" id="1.10.443.10">
    <property type="entry name" value="Intergrase catalytic core"/>
    <property type="match status" value="1"/>
</dbReference>
<dbReference type="SUPFAM" id="SSF56349">
    <property type="entry name" value="DNA breaking-rejoining enzymes"/>
    <property type="match status" value="1"/>
</dbReference>
<keyword evidence="3" id="KW-0233">DNA recombination</keyword>
<dbReference type="InterPro" id="IPR013762">
    <property type="entry name" value="Integrase-like_cat_sf"/>
</dbReference>